<organism evidence="1 2">
    <name type="scientific">Umbelopsis vinacea</name>
    <dbReference type="NCBI Taxonomy" id="44442"/>
    <lineage>
        <taxon>Eukaryota</taxon>
        <taxon>Fungi</taxon>
        <taxon>Fungi incertae sedis</taxon>
        <taxon>Mucoromycota</taxon>
        <taxon>Mucoromycotina</taxon>
        <taxon>Umbelopsidomycetes</taxon>
        <taxon>Umbelopsidales</taxon>
        <taxon>Umbelopsidaceae</taxon>
        <taxon>Umbelopsis</taxon>
    </lineage>
</organism>
<comment type="caution">
    <text evidence="1">The sequence shown here is derived from an EMBL/GenBank/DDBJ whole genome shotgun (WGS) entry which is preliminary data.</text>
</comment>
<reference evidence="1" key="1">
    <citation type="submission" date="2020-12" db="EMBL/GenBank/DDBJ databases">
        <title>Metabolic potential, ecology and presence of endohyphal bacteria is reflected in genomic diversity of Mucoromycotina.</title>
        <authorList>
            <person name="Muszewska A."/>
            <person name="Okrasinska A."/>
            <person name="Steczkiewicz K."/>
            <person name="Drgas O."/>
            <person name="Orlowska M."/>
            <person name="Perlinska-Lenart U."/>
            <person name="Aleksandrzak-Piekarczyk T."/>
            <person name="Szatraj K."/>
            <person name="Zielenkiewicz U."/>
            <person name="Pilsyk S."/>
            <person name="Malc E."/>
            <person name="Mieczkowski P."/>
            <person name="Kruszewska J.S."/>
            <person name="Biernat P."/>
            <person name="Pawlowska J."/>
        </authorList>
    </citation>
    <scope>NUCLEOTIDE SEQUENCE</scope>
    <source>
        <strain evidence="1">WA0000051536</strain>
    </source>
</reference>
<name>A0A8H7UJ70_9FUNG</name>
<evidence type="ECO:0000313" key="1">
    <source>
        <dbReference type="EMBL" id="KAG2187911.1"/>
    </source>
</evidence>
<dbReference type="Proteomes" id="UP000612746">
    <property type="component" value="Unassembled WGS sequence"/>
</dbReference>
<dbReference type="EMBL" id="JAEPRA010000002">
    <property type="protein sequence ID" value="KAG2187911.1"/>
    <property type="molecule type" value="Genomic_DNA"/>
</dbReference>
<keyword evidence="2" id="KW-1185">Reference proteome</keyword>
<dbReference type="OrthoDB" id="2363258at2759"/>
<accession>A0A8H7UJ70</accession>
<proteinExistence type="predicted"/>
<gene>
    <name evidence="1" type="ORF">INT44_000661</name>
</gene>
<evidence type="ECO:0000313" key="2">
    <source>
        <dbReference type="Proteomes" id="UP000612746"/>
    </source>
</evidence>
<sequence length="109" mass="12507">MFIATLSSAAPIYRMELHYQQMKQGQGLQSNSVRQSMNQANTAIANYLDPEIWPESASESRLNVFADVLKQIRQLPHQLLTPPADVKERFSRNTRDELGYAEWLVEITL</sequence>
<protein>
    <submittedName>
        <fullName evidence="1">Uncharacterized protein</fullName>
    </submittedName>
</protein>
<dbReference type="AlphaFoldDB" id="A0A8H7UJ70"/>